<dbReference type="GO" id="GO:0005524">
    <property type="term" value="F:ATP binding"/>
    <property type="evidence" value="ECO:0007669"/>
    <property type="project" value="UniProtKB-KW"/>
</dbReference>
<gene>
    <name evidence="5" type="ORF">BBK82_35065</name>
</gene>
<dbReference type="PANTHER" id="PTHR16305:SF35">
    <property type="entry name" value="TRANSCRIPTIONAL ACTIVATOR DOMAIN"/>
    <property type="match status" value="1"/>
</dbReference>
<dbReference type="InterPro" id="IPR041664">
    <property type="entry name" value="AAA_16"/>
</dbReference>
<reference evidence="5 6" key="1">
    <citation type="submission" date="2016-07" db="EMBL/GenBank/DDBJ databases">
        <title>Complete genome sequence of the Lentzea guizhouensis DHS C013.</title>
        <authorList>
            <person name="Cao C."/>
        </authorList>
    </citation>
    <scope>NUCLEOTIDE SEQUENCE [LARGE SCALE GENOMIC DNA]</scope>
    <source>
        <strain evidence="5 6">DHS C013</strain>
    </source>
</reference>
<protein>
    <recommendedName>
        <fullName evidence="4">Orc1-like AAA ATPase domain-containing protein</fullName>
    </recommendedName>
</protein>
<feature type="region of interest" description="Disordered" evidence="3">
    <location>
        <begin position="244"/>
        <end position="276"/>
    </location>
</feature>
<proteinExistence type="predicted"/>
<dbReference type="PANTHER" id="PTHR16305">
    <property type="entry name" value="TESTICULAR SOLUBLE ADENYLYL CYCLASE"/>
    <property type="match status" value="1"/>
</dbReference>
<dbReference type="STRING" id="1586287.BBK82_35065"/>
<accession>A0A1B2HRW0</accession>
<dbReference type="Pfam" id="PF13191">
    <property type="entry name" value="AAA_16"/>
    <property type="match status" value="1"/>
</dbReference>
<dbReference type="KEGG" id="led:BBK82_35065"/>
<evidence type="ECO:0000256" key="1">
    <source>
        <dbReference type="ARBA" id="ARBA00022741"/>
    </source>
</evidence>
<dbReference type="Proteomes" id="UP000093053">
    <property type="component" value="Chromosome"/>
</dbReference>
<keyword evidence="1" id="KW-0547">Nucleotide-binding</keyword>
<evidence type="ECO:0000256" key="3">
    <source>
        <dbReference type="SAM" id="MobiDB-lite"/>
    </source>
</evidence>
<dbReference type="EMBL" id="CP016793">
    <property type="protein sequence ID" value="ANZ40464.1"/>
    <property type="molecule type" value="Genomic_DNA"/>
</dbReference>
<organism evidence="5 6">
    <name type="scientific">Lentzea guizhouensis</name>
    <dbReference type="NCBI Taxonomy" id="1586287"/>
    <lineage>
        <taxon>Bacteria</taxon>
        <taxon>Bacillati</taxon>
        <taxon>Actinomycetota</taxon>
        <taxon>Actinomycetes</taxon>
        <taxon>Pseudonocardiales</taxon>
        <taxon>Pseudonocardiaceae</taxon>
        <taxon>Lentzea</taxon>
    </lineage>
</organism>
<evidence type="ECO:0000313" key="5">
    <source>
        <dbReference type="EMBL" id="ANZ40464.1"/>
    </source>
</evidence>
<evidence type="ECO:0000313" key="6">
    <source>
        <dbReference type="Proteomes" id="UP000093053"/>
    </source>
</evidence>
<evidence type="ECO:0000259" key="4">
    <source>
        <dbReference type="Pfam" id="PF13191"/>
    </source>
</evidence>
<feature type="domain" description="Orc1-like AAA ATPase" evidence="4">
    <location>
        <begin position="31"/>
        <end position="88"/>
    </location>
</feature>
<keyword evidence="6" id="KW-1185">Reference proteome</keyword>
<dbReference type="GO" id="GO:0005737">
    <property type="term" value="C:cytoplasm"/>
    <property type="evidence" value="ECO:0007669"/>
    <property type="project" value="TreeGrafter"/>
</dbReference>
<keyword evidence="2" id="KW-0067">ATP-binding</keyword>
<sequence>MGRAGDYARDQRFGIVAEADEEISSVITEMGAGAEAHRLHRPVRQVLARRARPPGLALLLDDLHLADEASQELLENLLLDLPVAPLLVAVAYQGHRVPPGCPARWPVRAAVTRLAPAPLDEVAVAQLLPDLPVRRRRLLMAVTGGNPLYLDALALADERTLAGLATREHSDPEDMPRRLRALLASELRTLGDGTRLVAHAAAVAGDQAEPDLVAGIAGRPESEVFGALDELVAMGCCTPWARGSGSGTRWCAPPPTSRPDRRGASPHTAGRRNTCGRVAGRSPCAHIT</sequence>
<name>A0A1B2HRW0_9PSEU</name>
<dbReference type="GO" id="GO:0004016">
    <property type="term" value="F:adenylate cyclase activity"/>
    <property type="evidence" value="ECO:0007669"/>
    <property type="project" value="TreeGrafter"/>
</dbReference>
<dbReference type="AlphaFoldDB" id="A0A1B2HRW0"/>
<evidence type="ECO:0000256" key="2">
    <source>
        <dbReference type="ARBA" id="ARBA00022840"/>
    </source>
</evidence>